<dbReference type="EMBL" id="JACHEN010000032">
    <property type="protein sequence ID" value="MBB6218089.1"/>
    <property type="molecule type" value="Genomic_DNA"/>
</dbReference>
<keyword evidence="8" id="KW-1185">Reference proteome</keyword>
<proteinExistence type="inferred from homology"/>
<dbReference type="SUPFAM" id="SSF53383">
    <property type="entry name" value="PLP-dependent transferases"/>
    <property type="match status" value="1"/>
</dbReference>
<dbReference type="PANTHER" id="PTHR43586:SF8">
    <property type="entry name" value="CYSTEINE DESULFURASE 1, CHLOROPLASTIC"/>
    <property type="match status" value="1"/>
</dbReference>
<comment type="caution">
    <text evidence="7">The sequence shown here is derived from an EMBL/GenBank/DDBJ whole genome shotgun (WGS) entry which is preliminary data.</text>
</comment>
<evidence type="ECO:0000256" key="5">
    <source>
        <dbReference type="RuleBase" id="RU004504"/>
    </source>
</evidence>
<evidence type="ECO:0000256" key="2">
    <source>
        <dbReference type="ARBA" id="ARBA00010447"/>
    </source>
</evidence>
<dbReference type="Gene3D" id="3.90.1150.10">
    <property type="entry name" value="Aspartate Aminotransferase, domain 1"/>
    <property type="match status" value="1"/>
</dbReference>
<reference evidence="7 8" key="1">
    <citation type="submission" date="2020-08" db="EMBL/GenBank/DDBJ databases">
        <title>Genomic Encyclopedia of Type Strains, Phase IV (KMG-IV): sequencing the most valuable type-strain genomes for metagenomic binning, comparative biology and taxonomic classification.</title>
        <authorList>
            <person name="Goeker M."/>
        </authorList>
    </citation>
    <scope>NUCLEOTIDE SEQUENCE [LARGE SCALE GENOMIC DNA]</scope>
    <source>
        <strain evidence="7 8">DSM 103526</strain>
    </source>
</reference>
<evidence type="ECO:0000256" key="3">
    <source>
        <dbReference type="ARBA" id="ARBA00022898"/>
    </source>
</evidence>
<evidence type="ECO:0000313" key="8">
    <source>
        <dbReference type="Proteomes" id="UP000579281"/>
    </source>
</evidence>
<protein>
    <submittedName>
        <fullName evidence="7">Selenocysteine lyase/cysteine desulfurase</fullName>
    </submittedName>
</protein>
<gene>
    <name evidence="7" type="ORF">HNQ80_004228</name>
</gene>
<comment type="similarity">
    <text evidence="2">Belongs to the class-V pyridoxal-phosphate-dependent aminotransferase family. Csd subfamily.</text>
</comment>
<dbReference type="InterPro" id="IPR000192">
    <property type="entry name" value="Aminotrans_V_dom"/>
</dbReference>
<feature type="domain" description="Aminotransferase class V" evidence="6">
    <location>
        <begin position="32"/>
        <end position="422"/>
    </location>
</feature>
<keyword evidence="3" id="KW-0663">Pyridoxal phosphate</keyword>
<evidence type="ECO:0000259" key="6">
    <source>
        <dbReference type="Pfam" id="PF00266"/>
    </source>
</evidence>
<keyword evidence="7" id="KW-0456">Lyase</keyword>
<comment type="catalytic activity">
    <reaction evidence="4">
        <text>(sulfur carrier)-H + L-cysteine = (sulfur carrier)-SH + L-alanine</text>
        <dbReference type="Rhea" id="RHEA:43892"/>
        <dbReference type="Rhea" id="RHEA-COMP:14737"/>
        <dbReference type="Rhea" id="RHEA-COMP:14739"/>
        <dbReference type="ChEBI" id="CHEBI:29917"/>
        <dbReference type="ChEBI" id="CHEBI:35235"/>
        <dbReference type="ChEBI" id="CHEBI:57972"/>
        <dbReference type="ChEBI" id="CHEBI:64428"/>
        <dbReference type="EC" id="2.8.1.7"/>
    </reaction>
</comment>
<dbReference type="InterPro" id="IPR015424">
    <property type="entry name" value="PyrdxlP-dep_Trfase"/>
</dbReference>
<dbReference type="Proteomes" id="UP000579281">
    <property type="component" value="Unassembled WGS sequence"/>
</dbReference>
<dbReference type="InterPro" id="IPR020578">
    <property type="entry name" value="Aminotrans_V_PyrdxlP_BS"/>
</dbReference>
<dbReference type="AlphaFoldDB" id="A0A841L6S4"/>
<dbReference type="Gene3D" id="3.40.640.10">
    <property type="entry name" value="Type I PLP-dependent aspartate aminotransferase-like (Major domain)"/>
    <property type="match status" value="1"/>
</dbReference>
<sequence length="448" mass="50584">MNFVRYNSDFRNLVVGADTKVPTINGSYVTAINFDNAATTPPFVSVLQEVINFAPWYSSAHRGTGYKSQFSSNLYEQSREIIARFVNADTRENTVVFVKNTTEAINKLAYRLCDGKRRNIILSTCMEHHSNDLPWRDKCKIDYVEVDECGRLSMEDLEKKLRRYRDSLGLVVVTGASNVTGYKNPIHEIATLTHKYHGKILVDGAQLIPHVPFDMKPEDSPEHIDYVVFSAHKMYAPFGIGVLIGPKKTFEEGDPVDVGGGTVDIVTHDFIRWAIPPHKEEAGSPNIIGAVALAAAVRTLEMLGMENVERYEKSLTDYALQRMKTVPGIKLYGNKENCQDRVAIVPFNMEGIPHGVLATILSHEGGIAVRNGCFCAQPYVQRLLKIPSEEVKKRIEDPTMEHPGMVRISFGIYNQYREIDILIHMLHRIAAYKEQYLFKYTDTPKILV</sequence>
<dbReference type="GO" id="GO:0031071">
    <property type="term" value="F:cysteine desulfurase activity"/>
    <property type="evidence" value="ECO:0007669"/>
    <property type="project" value="UniProtKB-EC"/>
</dbReference>
<organism evidence="7 8">
    <name type="scientific">Anaerosolibacter carboniphilus</name>
    <dbReference type="NCBI Taxonomy" id="1417629"/>
    <lineage>
        <taxon>Bacteria</taxon>
        <taxon>Bacillati</taxon>
        <taxon>Bacillota</taxon>
        <taxon>Clostridia</taxon>
        <taxon>Peptostreptococcales</taxon>
        <taxon>Thermotaleaceae</taxon>
        <taxon>Anaerosolibacter</taxon>
    </lineage>
</organism>
<dbReference type="Pfam" id="PF00266">
    <property type="entry name" value="Aminotran_5"/>
    <property type="match status" value="1"/>
</dbReference>
<dbReference type="PROSITE" id="PS00595">
    <property type="entry name" value="AA_TRANSFER_CLASS_5"/>
    <property type="match status" value="1"/>
</dbReference>
<dbReference type="InterPro" id="IPR015421">
    <property type="entry name" value="PyrdxlP-dep_Trfase_major"/>
</dbReference>
<evidence type="ECO:0000256" key="4">
    <source>
        <dbReference type="ARBA" id="ARBA00050776"/>
    </source>
</evidence>
<dbReference type="PANTHER" id="PTHR43586">
    <property type="entry name" value="CYSTEINE DESULFURASE"/>
    <property type="match status" value="1"/>
</dbReference>
<accession>A0A841L6S4</accession>
<name>A0A841L6S4_9FIRM</name>
<dbReference type="InterPro" id="IPR015422">
    <property type="entry name" value="PyrdxlP-dep_Trfase_small"/>
</dbReference>
<dbReference type="RefSeq" id="WP_184312585.1">
    <property type="nucleotide sequence ID" value="NZ_JACHEN010000032.1"/>
</dbReference>
<evidence type="ECO:0000313" key="7">
    <source>
        <dbReference type="EMBL" id="MBB6218089.1"/>
    </source>
</evidence>
<comment type="cofactor">
    <cofactor evidence="1 5">
        <name>pyridoxal 5'-phosphate</name>
        <dbReference type="ChEBI" id="CHEBI:597326"/>
    </cofactor>
</comment>
<dbReference type="GO" id="GO:0016829">
    <property type="term" value="F:lyase activity"/>
    <property type="evidence" value="ECO:0007669"/>
    <property type="project" value="UniProtKB-KW"/>
</dbReference>
<evidence type="ECO:0000256" key="1">
    <source>
        <dbReference type="ARBA" id="ARBA00001933"/>
    </source>
</evidence>